<name>A0A644V467_9ZZZZ</name>
<dbReference type="InterPro" id="IPR036485">
    <property type="entry name" value="Glu_synth_asu_C_sf"/>
</dbReference>
<sequence length="309" mass="34478">MFGRFKKEETETNQNFIELNIEEPIDCLCDFTYNFYWNHKGEKLNPKEKIPNNNYSFQYIVDHLKKGNPIKINGDVGHRLCSSMGVDLAYFGGTGSAITVGDVFVNGNVDSRMGISIRKGSIYVSGKVKEPIGNLVEVKSDIKRYRKFISVTELLMDNPINIKLIDAKIYGKKLEINDGLIRDTLGARLNKDFEIILKGDADLSTGILMKKGIVRVDGNSGNNTAALLNGGTVIINGNCNDFTAVEMKKGIVIVNGDAGKFLAPKKISGKIYSKHGSPIFPVKKQKLDNEDKEILQEYKFNSKGFFKFE</sequence>
<dbReference type="PANTHER" id="PTHR39673:SF8">
    <property type="entry name" value="GLUTAMATE SYNTHASE ALPHA SUBUNIT C-TERMINAL DOMAIN-CONTAINING PROTEIN"/>
    <property type="match status" value="1"/>
</dbReference>
<proteinExistence type="predicted"/>
<protein>
    <recommendedName>
        <fullName evidence="2">Glutamate synthase alpha subunit C-terminal domain-containing protein</fullName>
    </recommendedName>
</protein>
<organism evidence="1">
    <name type="scientific">bioreactor metagenome</name>
    <dbReference type="NCBI Taxonomy" id="1076179"/>
    <lineage>
        <taxon>unclassified sequences</taxon>
        <taxon>metagenomes</taxon>
        <taxon>ecological metagenomes</taxon>
    </lineage>
</organism>
<evidence type="ECO:0000313" key="1">
    <source>
        <dbReference type="EMBL" id="MPL86130.1"/>
    </source>
</evidence>
<gene>
    <name evidence="1" type="ORF">SDC9_32106</name>
</gene>
<dbReference type="GO" id="GO:0016491">
    <property type="term" value="F:oxidoreductase activity"/>
    <property type="evidence" value="ECO:0007669"/>
    <property type="project" value="InterPro"/>
</dbReference>
<dbReference type="EMBL" id="VSSQ01000217">
    <property type="protein sequence ID" value="MPL86130.1"/>
    <property type="molecule type" value="Genomic_DNA"/>
</dbReference>
<evidence type="ECO:0008006" key="2">
    <source>
        <dbReference type="Google" id="ProtNLM"/>
    </source>
</evidence>
<reference evidence="1" key="1">
    <citation type="submission" date="2019-08" db="EMBL/GenBank/DDBJ databases">
        <authorList>
            <person name="Kucharzyk K."/>
            <person name="Murdoch R.W."/>
            <person name="Higgins S."/>
            <person name="Loffler F."/>
        </authorList>
    </citation>
    <scope>NUCLEOTIDE SEQUENCE</scope>
</reference>
<dbReference type="Gene3D" id="2.160.20.60">
    <property type="entry name" value="Glutamate synthase, alpha subunit, C-terminal domain"/>
    <property type="match status" value="1"/>
</dbReference>
<dbReference type="SUPFAM" id="SSF69336">
    <property type="entry name" value="Alpha subunit of glutamate synthase, C-terminal domain"/>
    <property type="match status" value="2"/>
</dbReference>
<dbReference type="PANTHER" id="PTHR39673">
    <property type="entry name" value="TUNGSTEN FORMYLMETHANOFURAN DEHYDROGENASE, SUBUNIT C (FWDC)"/>
    <property type="match status" value="1"/>
</dbReference>
<comment type="caution">
    <text evidence="1">The sequence shown here is derived from an EMBL/GenBank/DDBJ whole genome shotgun (WGS) entry which is preliminary data.</text>
</comment>
<accession>A0A644V467</accession>
<dbReference type="AlphaFoldDB" id="A0A644V467"/>